<dbReference type="STRING" id="1121266.SAMN02745883_00323"/>
<dbReference type="EMBL" id="FRAJ01000003">
    <property type="protein sequence ID" value="SHJ73998.1"/>
    <property type="molecule type" value="Genomic_DNA"/>
</dbReference>
<proteinExistence type="predicted"/>
<evidence type="ECO:0000313" key="2">
    <source>
        <dbReference type="Proteomes" id="UP000184082"/>
    </source>
</evidence>
<keyword evidence="2" id="KW-1185">Reference proteome</keyword>
<sequence>MWNNFYGYYPPMPRGCGRDYDDDLCLYYEHEKVYYDNKYPECLKDALKDLECQKVDIGLCDCETLENVILDEVNRDYIAIRKADCDSVCLIPLDKIEYVCCSDELANDLWGKKVNMEGKKGYYNNKAK</sequence>
<reference evidence="1 2" key="1">
    <citation type="submission" date="2016-11" db="EMBL/GenBank/DDBJ databases">
        <authorList>
            <person name="Jaros S."/>
            <person name="Januszkiewicz K."/>
            <person name="Wedrychowicz H."/>
        </authorList>
    </citation>
    <scope>NUCLEOTIDE SEQUENCE [LARGE SCALE GENOMIC DNA]</scope>
    <source>
        <strain evidence="1 2">DSM 14501</strain>
    </source>
</reference>
<evidence type="ECO:0000313" key="1">
    <source>
        <dbReference type="EMBL" id="SHJ73998.1"/>
    </source>
</evidence>
<name>A0A1M6LRV6_9FIRM</name>
<gene>
    <name evidence="1" type="ORF">SAMN02745883_00323</name>
</gene>
<protein>
    <submittedName>
        <fullName evidence="1">Uncharacterized protein</fullName>
    </submittedName>
</protein>
<organism evidence="1 2">
    <name type="scientific">Caminicella sporogenes DSM 14501</name>
    <dbReference type="NCBI Taxonomy" id="1121266"/>
    <lineage>
        <taxon>Bacteria</taxon>
        <taxon>Bacillati</taxon>
        <taxon>Bacillota</taxon>
        <taxon>Clostridia</taxon>
        <taxon>Peptostreptococcales</taxon>
        <taxon>Caminicellaceae</taxon>
        <taxon>Caminicella</taxon>
    </lineage>
</organism>
<dbReference type="AlphaFoldDB" id="A0A1M6LRV6"/>
<dbReference type="Proteomes" id="UP000184082">
    <property type="component" value="Unassembled WGS sequence"/>
</dbReference>
<dbReference type="RefSeq" id="WP_072965628.1">
    <property type="nucleotide sequence ID" value="NZ_FRAJ01000003.1"/>
</dbReference>
<accession>A0A1M6LRV6</accession>